<proteinExistence type="predicted"/>
<organism evidence="2 3">
    <name type="scientific">Mucilaginibacter terrenus</name>
    <dbReference type="NCBI Taxonomy" id="2482727"/>
    <lineage>
        <taxon>Bacteria</taxon>
        <taxon>Pseudomonadati</taxon>
        <taxon>Bacteroidota</taxon>
        <taxon>Sphingobacteriia</taxon>
        <taxon>Sphingobacteriales</taxon>
        <taxon>Sphingobacteriaceae</taxon>
        <taxon>Mucilaginibacter</taxon>
    </lineage>
</organism>
<dbReference type="EMBL" id="QWDE01000001">
    <property type="protein sequence ID" value="RFZ85993.1"/>
    <property type="molecule type" value="Genomic_DNA"/>
</dbReference>
<evidence type="ECO:0000313" key="3">
    <source>
        <dbReference type="Proteomes" id="UP000260823"/>
    </source>
</evidence>
<dbReference type="RefSeq" id="WP_117382887.1">
    <property type="nucleotide sequence ID" value="NZ_QWDE01000001.1"/>
</dbReference>
<keyword evidence="1" id="KW-0732">Signal</keyword>
<feature type="signal peptide" evidence="1">
    <location>
        <begin position="1"/>
        <end position="22"/>
    </location>
</feature>
<dbReference type="AlphaFoldDB" id="A0A3E2NYB3"/>
<evidence type="ECO:0000256" key="1">
    <source>
        <dbReference type="SAM" id="SignalP"/>
    </source>
</evidence>
<accession>A0A3E2NYB3</accession>
<dbReference type="Proteomes" id="UP000260823">
    <property type="component" value="Unassembled WGS sequence"/>
</dbReference>
<protein>
    <recommendedName>
        <fullName evidence="4">DUF4251 domain-containing protein</fullName>
    </recommendedName>
</protein>
<evidence type="ECO:0008006" key="4">
    <source>
        <dbReference type="Google" id="ProtNLM"/>
    </source>
</evidence>
<dbReference type="OrthoDB" id="797448at2"/>
<sequence length="223" mass="25091">MKQIKQLLLTGLLLFCIAPAIAQGKKHHYSKKQVPATNVQPVYVSPRLKEFQDIISRANVVFSFPKGFKEIEAPDDEDNSFDYALELPGKEFQIWFQVKSQKQNYTAYQRVKGNTETSLANPDSLYLGMGSAQALALGGTKGSYFVRTIPPRYLAKYNADAGKSYLINLLYSPATNYYKYALLVTLQKDHIGTIMAVCFSNEKGPEFFKNIDRASTCIKFKGD</sequence>
<reference evidence="2 3" key="1">
    <citation type="submission" date="2018-08" db="EMBL/GenBank/DDBJ databases">
        <title>Mucilaginibacter terrae sp. nov., isolated from manganese diggings.</title>
        <authorList>
            <person name="Huang Y."/>
            <person name="Zhou Z."/>
        </authorList>
    </citation>
    <scope>NUCLEOTIDE SEQUENCE [LARGE SCALE GENOMIC DNA]</scope>
    <source>
        <strain evidence="2 3">ZH6</strain>
    </source>
</reference>
<evidence type="ECO:0000313" key="2">
    <source>
        <dbReference type="EMBL" id="RFZ85993.1"/>
    </source>
</evidence>
<gene>
    <name evidence="2" type="ORF">DYU05_10525</name>
</gene>
<comment type="caution">
    <text evidence="2">The sequence shown here is derived from an EMBL/GenBank/DDBJ whole genome shotgun (WGS) entry which is preliminary data.</text>
</comment>
<name>A0A3E2NYB3_9SPHI</name>
<feature type="chain" id="PRO_5017735020" description="DUF4251 domain-containing protein" evidence="1">
    <location>
        <begin position="23"/>
        <end position="223"/>
    </location>
</feature>
<keyword evidence="3" id="KW-1185">Reference proteome</keyword>